<proteinExistence type="inferred from homology"/>
<comment type="caution">
    <text evidence="4">The sequence shown here is derived from an EMBL/GenBank/DDBJ whole genome shotgun (WGS) entry which is preliminary data.</text>
</comment>
<keyword evidence="2" id="KW-0408">Iron</keyword>
<comment type="similarity">
    <text evidence="1 2">Belongs to the iron/ascorbate-dependent oxidoreductase family.</text>
</comment>
<dbReference type="Pfam" id="PF03171">
    <property type="entry name" value="2OG-FeII_Oxy"/>
    <property type="match status" value="1"/>
</dbReference>
<evidence type="ECO:0000259" key="3">
    <source>
        <dbReference type="PROSITE" id="PS51471"/>
    </source>
</evidence>
<evidence type="ECO:0000256" key="1">
    <source>
        <dbReference type="ARBA" id="ARBA00008056"/>
    </source>
</evidence>
<evidence type="ECO:0000313" key="5">
    <source>
        <dbReference type="Proteomes" id="UP000799776"/>
    </source>
</evidence>
<dbReference type="InterPro" id="IPR027443">
    <property type="entry name" value="IPNS-like_sf"/>
</dbReference>
<accession>A0A9P4HV39</accession>
<reference evidence="4" key="1">
    <citation type="journal article" date="2020" name="Stud. Mycol.">
        <title>101 Dothideomycetes genomes: a test case for predicting lifestyles and emergence of pathogens.</title>
        <authorList>
            <person name="Haridas S."/>
            <person name="Albert R."/>
            <person name="Binder M."/>
            <person name="Bloem J."/>
            <person name="Labutti K."/>
            <person name="Salamov A."/>
            <person name="Andreopoulos B."/>
            <person name="Baker S."/>
            <person name="Barry K."/>
            <person name="Bills G."/>
            <person name="Bluhm B."/>
            <person name="Cannon C."/>
            <person name="Castanera R."/>
            <person name="Culley D."/>
            <person name="Daum C."/>
            <person name="Ezra D."/>
            <person name="Gonzalez J."/>
            <person name="Henrissat B."/>
            <person name="Kuo A."/>
            <person name="Liang C."/>
            <person name="Lipzen A."/>
            <person name="Lutzoni F."/>
            <person name="Magnuson J."/>
            <person name="Mondo S."/>
            <person name="Nolan M."/>
            <person name="Ohm R."/>
            <person name="Pangilinan J."/>
            <person name="Park H.-J."/>
            <person name="Ramirez L."/>
            <person name="Alfaro M."/>
            <person name="Sun H."/>
            <person name="Tritt A."/>
            <person name="Yoshinaga Y."/>
            <person name="Zwiers L.-H."/>
            <person name="Turgeon B."/>
            <person name="Goodwin S."/>
            <person name="Spatafora J."/>
            <person name="Crous P."/>
            <person name="Grigoriev I."/>
        </authorList>
    </citation>
    <scope>NUCLEOTIDE SEQUENCE</scope>
    <source>
        <strain evidence="4">CBS 121410</strain>
    </source>
</reference>
<dbReference type="Pfam" id="PF14226">
    <property type="entry name" value="DIOX_N"/>
    <property type="match status" value="1"/>
</dbReference>
<organism evidence="4 5">
    <name type="scientific">Saccharata proteae CBS 121410</name>
    <dbReference type="NCBI Taxonomy" id="1314787"/>
    <lineage>
        <taxon>Eukaryota</taxon>
        <taxon>Fungi</taxon>
        <taxon>Dikarya</taxon>
        <taxon>Ascomycota</taxon>
        <taxon>Pezizomycotina</taxon>
        <taxon>Dothideomycetes</taxon>
        <taxon>Dothideomycetes incertae sedis</taxon>
        <taxon>Botryosphaeriales</taxon>
        <taxon>Saccharataceae</taxon>
        <taxon>Saccharata</taxon>
    </lineage>
</organism>
<keyword evidence="2" id="KW-0560">Oxidoreductase</keyword>
<evidence type="ECO:0000256" key="2">
    <source>
        <dbReference type="RuleBase" id="RU003682"/>
    </source>
</evidence>
<dbReference type="EMBL" id="ML978720">
    <property type="protein sequence ID" value="KAF2087367.1"/>
    <property type="molecule type" value="Genomic_DNA"/>
</dbReference>
<dbReference type="AlphaFoldDB" id="A0A9P4HV39"/>
<dbReference type="Proteomes" id="UP000799776">
    <property type="component" value="Unassembled WGS sequence"/>
</dbReference>
<sequence length="343" mass="38123">MAPIQVDSAVEKDDLFIPLIDFSQYTTGSPAERLACATALLHGFQRAGFVYLKNHGIPPSVRSSVFEASASFFARPQGQKDSLAWYSPDANRGYVAHGREKVTLSTFSGDVSELRASIPDLKESLEIGREDEEGRPNMWPDGFDEEGKAFRETMTGFWERCKGLHVEVMRAIALGMGLGDEGWFDGFTRRGDNTLRLLHYPEVEKGVFKREDGRVQVRAGEHTDYGSLTLLFQDDRGGLQVLSPNGTFVDATPIPDTIVVNAGDLLARWANDTIQSTKHRVVEPPLKPGDEKLDKYPARYSIAYFCNPDFDREIEAIPGTGERKYESVNAGEYLAKRLGATYG</sequence>
<feature type="domain" description="Fe2OG dioxygenase" evidence="3">
    <location>
        <begin position="191"/>
        <end position="308"/>
    </location>
</feature>
<keyword evidence="5" id="KW-1185">Reference proteome</keyword>
<evidence type="ECO:0000313" key="4">
    <source>
        <dbReference type="EMBL" id="KAF2087367.1"/>
    </source>
</evidence>
<dbReference type="FunFam" id="2.60.120.330:FF:000030">
    <property type="entry name" value="Thymine dioxygenase"/>
    <property type="match status" value="1"/>
</dbReference>
<dbReference type="PRINTS" id="PR00682">
    <property type="entry name" value="IPNSYNTHASE"/>
</dbReference>
<gene>
    <name evidence="4" type="ORF">K490DRAFT_42235</name>
</gene>
<dbReference type="InterPro" id="IPR044861">
    <property type="entry name" value="IPNS-like_FE2OG_OXY"/>
</dbReference>
<dbReference type="SUPFAM" id="SSF51197">
    <property type="entry name" value="Clavaminate synthase-like"/>
    <property type="match status" value="1"/>
</dbReference>
<dbReference type="InterPro" id="IPR005123">
    <property type="entry name" value="Oxoglu/Fe-dep_dioxygenase_dom"/>
</dbReference>
<dbReference type="GO" id="GO:0046872">
    <property type="term" value="F:metal ion binding"/>
    <property type="evidence" value="ECO:0007669"/>
    <property type="project" value="UniProtKB-KW"/>
</dbReference>
<dbReference type="PANTHER" id="PTHR47990">
    <property type="entry name" value="2-OXOGLUTARATE (2OG) AND FE(II)-DEPENDENT OXYGENASE SUPERFAMILY PROTEIN-RELATED"/>
    <property type="match status" value="1"/>
</dbReference>
<dbReference type="PROSITE" id="PS51471">
    <property type="entry name" value="FE2OG_OXY"/>
    <property type="match status" value="1"/>
</dbReference>
<dbReference type="GO" id="GO:0016491">
    <property type="term" value="F:oxidoreductase activity"/>
    <property type="evidence" value="ECO:0007669"/>
    <property type="project" value="UniProtKB-KW"/>
</dbReference>
<name>A0A9P4HV39_9PEZI</name>
<dbReference type="GO" id="GO:0044283">
    <property type="term" value="P:small molecule biosynthetic process"/>
    <property type="evidence" value="ECO:0007669"/>
    <property type="project" value="UniProtKB-ARBA"/>
</dbReference>
<protein>
    <submittedName>
        <fullName evidence="4">Clavaminate synthase-like protein</fullName>
    </submittedName>
</protein>
<dbReference type="InterPro" id="IPR026992">
    <property type="entry name" value="DIOX_N"/>
</dbReference>
<dbReference type="InterPro" id="IPR050231">
    <property type="entry name" value="Iron_ascorbate_oxido_reductase"/>
</dbReference>
<dbReference type="Gene3D" id="2.60.120.330">
    <property type="entry name" value="B-lactam Antibiotic, Isopenicillin N Synthase, Chain"/>
    <property type="match status" value="1"/>
</dbReference>
<dbReference type="OrthoDB" id="288590at2759"/>
<keyword evidence="2" id="KW-0479">Metal-binding</keyword>